<keyword evidence="11" id="KW-0282">Flagellum</keyword>
<keyword evidence="5 10" id="KW-0812">Transmembrane</keyword>
<comment type="subcellular location">
    <subcellularLocation>
        <location evidence="10">Cell membrane</location>
        <topology evidence="10">Multi-pass membrane protein</topology>
    </subcellularLocation>
    <subcellularLocation>
        <location evidence="10">Bacterial flagellum basal body</location>
    </subcellularLocation>
</comment>
<evidence type="ECO:0000256" key="7">
    <source>
        <dbReference type="ARBA" id="ARBA00023136"/>
    </source>
</evidence>
<feature type="transmembrane region" description="Helical" evidence="10">
    <location>
        <begin position="6"/>
        <end position="28"/>
    </location>
</feature>
<dbReference type="PANTHER" id="PTHR30065:SF1">
    <property type="entry name" value="SURFACE PRESENTATION OF ANTIGENS PROTEIN SPAR"/>
    <property type="match status" value="1"/>
</dbReference>
<accession>A0AA96LJ17</accession>
<dbReference type="GO" id="GO:0005886">
    <property type="term" value="C:plasma membrane"/>
    <property type="evidence" value="ECO:0007669"/>
    <property type="project" value="UniProtKB-SubCell"/>
</dbReference>
<evidence type="ECO:0000313" key="11">
    <source>
        <dbReference type="EMBL" id="WNQ14228.1"/>
    </source>
</evidence>
<comment type="similarity">
    <text evidence="2 10">Belongs to the FliR/MopE/SpaR family.</text>
</comment>
<feature type="transmembrane region" description="Helical" evidence="10">
    <location>
        <begin position="40"/>
        <end position="60"/>
    </location>
</feature>
<dbReference type="PANTHER" id="PTHR30065">
    <property type="entry name" value="FLAGELLAR BIOSYNTHETIC PROTEIN FLIR"/>
    <property type="match status" value="1"/>
</dbReference>
<proteinExistence type="inferred from homology"/>
<protein>
    <recommendedName>
        <fullName evidence="3 9">Flagellar biosynthetic protein FliR</fullName>
    </recommendedName>
</protein>
<dbReference type="GO" id="GO:0009425">
    <property type="term" value="C:bacterial-type flagellum basal body"/>
    <property type="evidence" value="ECO:0007669"/>
    <property type="project" value="UniProtKB-SubCell"/>
</dbReference>
<evidence type="ECO:0000256" key="9">
    <source>
        <dbReference type="NCBIfam" id="TIGR01400"/>
    </source>
</evidence>
<evidence type="ECO:0000256" key="4">
    <source>
        <dbReference type="ARBA" id="ARBA00022475"/>
    </source>
</evidence>
<reference evidence="11 12" key="1">
    <citation type="submission" date="2022-02" db="EMBL/GenBank/DDBJ databases">
        <title>Paenibacillus sp. MBLB1776 Whole Genome Shotgun Sequencing.</title>
        <authorList>
            <person name="Hwang C.Y."/>
            <person name="Cho E.-S."/>
            <person name="Seo M.-J."/>
        </authorList>
    </citation>
    <scope>NUCLEOTIDE SEQUENCE [LARGE SCALE GENOMIC DNA]</scope>
    <source>
        <strain evidence="11 12">MBLB1776</strain>
    </source>
</reference>
<evidence type="ECO:0000256" key="6">
    <source>
        <dbReference type="ARBA" id="ARBA00022989"/>
    </source>
</evidence>
<dbReference type="GO" id="GO:0044780">
    <property type="term" value="P:bacterial-type flagellum assembly"/>
    <property type="evidence" value="ECO:0007669"/>
    <property type="project" value="UniProtKB-UniRule"/>
</dbReference>
<keyword evidence="11" id="KW-0966">Cell projection</keyword>
<dbReference type="PRINTS" id="PR00953">
    <property type="entry name" value="TYPE3IMRPROT"/>
</dbReference>
<dbReference type="NCBIfam" id="TIGR01400">
    <property type="entry name" value="fliR"/>
    <property type="match status" value="1"/>
</dbReference>
<evidence type="ECO:0000256" key="3">
    <source>
        <dbReference type="ARBA" id="ARBA00021717"/>
    </source>
</evidence>
<dbReference type="Pfam" id="PF01311">
    <property type="entry name" value="Bac_export_1"/>
    <property type="match status" value="1"/>
</dbReference>
<feature type="transmembrane region" description="Helical" evidence="10">
    <location>
        <begin position="124"/>
        <end position="145"/>
    </location>
</feature>
<keyword evidence="6 10" id="KW-1133">Transmembrane helix</keyword>
<dbReference type="InterPro" id="IPR002010">
    <property type="entry name" value="T3SS_IM_R"/>
</dbReference>
<dbReference type="KEGG" id="paun:MJA45_12235"/>
<gene>
    <name evidence="11" type="primary">fliR</name>
    <name evidence="11" type="ORF">MJA45_12235</name>
</gene>
<dbReference type="EMBL" id="CP130318">
    <property type="protein sequence ID" value="WNQ14228.1"/>
    <property type="molecule type" value="Genomic_DNA"/>
</dbReference>
<feature type="transmembrane region" description="Helical" evidence="10">
    <location>
        <begin position="180"/>
        <end position="202"/>
    </location>
</feature>
<evidence type="ECO:0000256" key="8">
    <source>
        <dbReference type="ARBA" id="ARBA00023143"/>
    </source>
</evidence>
<keyword evidence="8 10" id="KW-0975">Bacterial flagellum</keyword>
<dbReference type="AlphaFoldDB" id="A0AA96LJ17"/>
<dbReference type="RefSeq" id="WP_315608005.1">
    <property type="nucleotide sequence ID" value="NZ_CP130318.1"/>
</dbReference>
<evidence type="ECO:0000256" key="2">
    <source>
        <dbReference type="ARBA" id="ARBA00009772"/>
    </source>
</evidence>
<evidence type="ECO:0000256" key="5">
    <source>
        <dbReference type="ARBA" id="ARBA00022692"/>
    </source>
</evidence>
<sequence>MEPILQAFPSFLLVFCRIAAFFVAAPVFSARNVPTPFKLGISFFVSLIVLTLVSGAPVPMDGNYVLSILKETLIGLLLGFVAYVFFAAVQIAGSFVDIQIGFSIANIIDPMTGAGSPILGNLKYMLATVLFLAFNGHHYLFSAIIDSYQWVPLDNQAFERLYQGGVTEFLVRSLSTAFELAFQMAAPLVVALFLVDVGLGILARTAPQFNIFVLSMPLKILVGLMILILLIPGFSPLFSDLFQDMIDEVRSMIQLLGGAPPAQP</sequence>
<feature type="transmembrane region" description="Helical" evidence="10">
    <location>
        <begin position="72"/>
        <end position="96"/>
    </location>
</feature>
<keyword evidence="11" id="KW-0969">Cilium</keyword>
<dbReference type="InterPro" id="IPR006303">
    <property type="entry name" value="FliR"/>
</dbReference>
<organism evidence="11 12">
    <name type="scientific">Paenibacillus aurantius</name>
    <dbReference type="NCBI Taxonomy" id="2918900"/>
    <lineage>
        <taxon>Bacteria</taxon>
        <taxon>Bacillati</taxon>
        <taxon>Bacillota</taxon>
        <taxon>Bacilli</taxon>
        <taxon>Bacillales</taxon>
        <taxon>Paenibacillaceae</taxon>
        <taxon>Paenibacillus</taxon>
    </lineage>
</organism>
<dbReference type="GO" id="GO:0006605">
    <property type="term" value="P:protein targeting"/>
    <property type="evidence" value="ECO:0007669"/>
    <property type="project" value="UniProtKB-UniRule"/>
</dbReference>
<comment type="function">
    <text evidence="1 10">Role in flagellar biosynthesis.</text>
</comment>
<keyword evidence="4 10" id="KW-1003">Cell membrane</keyword>
<evidence type="ECO:0000256" key="10">
    <source>
        <dbReference type="RuleBase" id="RU362071"/>
    </source>
</evidence>
<dbReference type="Proteomes" id="UP001305702">
    <property type="component" value="Chromosome"/>
</dbReference>
<evidence type="ECO:0000313" key="12">
    <source>
        <dbReference type="Proteomes" id="UP001305702"/>
    </source>
</evidence>
<keyword evidence="7 10" id="KW-0472">Membrane</keyword>
<keyword evidence="12" id="KW-1185">Reference proteome</keyword>
<evidence type="ECO:0000256" key="1">
    <source>
        <dbReference type="ARBA" id="ARBA00002578"/>
    </source>
</evidence>
<feature type="transmembrane region" description="Helical" evidence="10">
    <location>
        <begin position="209"/>
        <end position="231"/>
    </location>
</feature>
<name>A0AA96LJ17_9BACL</name>